<dbReference type="SMART" id="SM00563">
    <property type="entry name" value="PlsC"/>
    <property type="match status" value="1"/>
</dbReference>
<keyword evidence="3" id="KW-0808">Transferase</keyword>
<dbReference type="InterPro" id="IPR000872">
    <property type="entry name" value="Tafazzin"/>
</dbReference>
<evidence type="ECO:0000256" key="9">
    <source>
        <dbReference type="ARBA" id="ARBA00023315"/>
    </source>
</evidence>
<keyword evidence="7" id="KW-0496">Mitochondrion</keyword>
<evidence type="ECO:0000256" key="7">
    <source>
        <dbReference type="ARBA" id="ARBA00023128"/>
    </source>
</evidence>
<evidence type="ECO:0000313" key="16">
    <source>
        <dbReference type="Proteomes" id="UP000614601"/>
    </source>
</evidence>
<proteinExistence type="inferred from homology"/>
<keyword evidence="6" id="KW-0443">Lipid metabolism</keyword>
<dbReference type="Pfam" id="PF01553">
    <property type="entry name" value="Acyltransferase"/>
    <property type="match status" value="1"/>
</dbReference>
<evidence type="ECO:0000256" key="4">
    <source>
        <dbReference type="ARBA" id="ARBA00022787"/>
    </source>
</evidence>
<evidence type="ECO:0000256" key="2">
    <source>
        <dbReference type="ARBA" id="ARBA00010524"/>
    </source>
</evidence>
<keyword evidence="4" id="KW-1000">Mitochondrion outer membrane</keyword>
<evidence type="ECO:0000259" key="14">
    <source>
        <dbReference type="SMART" id="SM00563"/>
    </source>
</evidence>
<dbReference type="PRINTS" id="PR00979">
    <property type="entry name" value="TAFAZZIN"/>
</dbReference>
<dbReference type="AlphaFoldDB" id="A0A811KRK8"/>
<dbReference type="CDD" id="cd07989">
    <property type="entry name" value="LPLAT_AGPAT-like"/>
    <property type="match status" value="1"/>
</dbReference>
<name>A0A811KRK8_9BILA</name>
<dbReference type="OrthoDB" id="193467at2759"/>
<dbReference type="Proteomes" id="UP000614601">
    <property type="component" value="Unassembled WGS sequence"/>
</dbReference>
<keyword evidence="16" id="KW-1185">Reference proteome</keyword>
<dbReference type="InterPro" id="IPR002123">
    <property type="entry name" value="Plipid/glycerol_acylTrfase"/>
</dbReference>
<protein>
    <recommendedName>
        <fullName evidence="13">Tafazzin family protein</fullName>
    </recommendedName>
</protein>
<dbReference type="GO" id="GO:0035965">
    <property type="term" value="P:cardiolipin acyl-chain remodeling"/>
    <property type="evidence" value="ECO:0007669"/>
    <property type="project" value="TreeGrafter"/>
</dbReference>
<dbReference type="EMBL" id="CAJFCW020000004">
    <property type="protein sequence ID" value="CAG9109277.1"/>
    <property type="molecule type" value="Genomic_DNA"/>
</dbReference>
<evidence type="ECO:0000313" key="15">
    <source>
        <dbReference type="EMBL" id="CAD5218108.1"/>
    </source>
</evidence>
<evidence type="ECO:0000256" key="1">
    <source>
        <dbReference type="ARBA" id="ARBA00004137"/>
    </source>
</evidence>
<evidence type="ECO:0000256" key="8">
    <source>
        <dbReference type="ARBA" id="ARBA00023136"/>
    </source>
</evidence>
<comment type="catalytic activity">
    <reaction evidence="11">
        <text>1'-[1,2-diacyl-sn-glycero-3-phospho],3'-[1-acyl-sn-glycero-3-phospho]-glycerol + a 1,2-diacyl-sn-glycero-3-phosphocholine = a cardiolipin + a 1-acyl-sn-glycero-3-phosphocholine</text>
        <dbReference type="Rhea" id="RHEA:33731"/>
        <dbReference type="ChEBI" id="CHEBI:57643"/>
        <dbReference type="ChEBI" id="CHEBI:58168"/>
        <dbReference type="ChEBI" id="CHEBI:62237"/>
        <dbReference type="ChEBI" id="CHEBI:64743"/>
    </reaction>
    <physiologicalReaction direction="left-to-right" evidence="11">
        <dbReference type="Rhea" id="RHEA:33732"/>
    </physiologicalReaction>
    <physiologicalReaction direction="right-to-left" evidence="11">
        <dbReference type="Rhea" id="RHEA:33733"/>
    </physiologicalReaction>
</comment>
<dbReference type="GO" id="GO:0005741">
    <property type="term" value="C:mitochondrial outer membrane"/>
    <property type="evidence" value="ECO:0007669"/>
    <property type="project" value="UniProtKB-SubCell"/>
</dbReference>
<keyword evidence="8" id="KW-0472">Membrane</keyword>
<comment type="catalytic activity">
    <reaction evidence="12">
        <text>1,2-di-(9Z-octadecenoyl)-sn-glycero-3-phosphocholine + 1-hexadecanoyl-sn-glycero-3-phosphocholine = 1-hexadecanoyl-2-(9Z-octadecenoyl)-sn-glycero-3-phosphocholine + 1-(9Z-octadecenoyl)-sn-glycero-3-phosphocholine</text>
        <dbReference type="Rhea" id="RHEA:43816"/>
        <dbReference type="ChEBI" id="CHEBI:28610"/>
        <dbReference type="ChEBI" id="CHEBI:72998"/>
        <dbReference type="ChEBI" id="CHEBI:73001"/>
        <dbReference type="ChEBI" id="CHEBI:74669"/>
    </reaction>
    <physiologicalReaction direction="left-to-right" evidence="12">
        <dbReference type="Rhea" id="RHEA:43817"/>
    </physiologicalReaction>
    <physiologicalReaction direction="right-to-left" evidence="12">
        <dbReference type="Rhea" id="RHEA:43818"/>
    </physiologicalReaction>
</comment>
<dbReference type="GO" id="GO:0005743">
    <property type="term" value="C:mitochondrial inner membrane"/>
    <property type="evidence" value="ECO:0007669"/>
    <property type="project" value="UniProtKB-SubCell"/>
</dbReference>
<feature type="domain" description="Phospholipid/glycerol acyltransferase" evidence="14">
    <location>
        <begin position="27"/>
        <end position="150"/>
    </location>
</feature>
<evidence type="ECO:0000256" key="10">
    <source>
        <dbReference type="ARBA" id="ARBA00024323"/>
    </source>
</evidence>
<evidence type="ECO:0000256" key="3">
    <source>
        <dbReference type="ARBA" id="ARBA00022679"/>
    </source>
</evidence>
<dbReference type="PANTHER" id="PTHR12497:SF0">
    <property type="entry name" value="TAFAZZIN"/>
    <property type="match status" value="1"/>
</dbReference>
<comment type="caution">
    <text evidence="15">The sequence shown here is derived from an EMBL/GenBank/DDBJ whole genome shotgun (WGS) entry which is preliminary data.</text>
</comment>
<dbReference type="GO" id="GO:0007007">
    <property type="term" value="P:inner mitochondrial membrane organization"/>
    <property type="evidence" value="ECO:0007669"/>
    <property type="project" value="TreeGrafter"/>
</dbReference>
<dbReference type="Proteomes" id="UP000783686">
    <property type="component" value="Unassembled WGS sequence"/>
</dbReference>
<reference evidence="15" key="1">
    <citation type="submission" date="2020-09" db="EMBL/GenBank/DDBJ databases">
        <authorList>
            <person name="Kikuchi T."/>
        </authorList>
    </citation>
    <scope>NUCLEOTIDE SEQUENCE</scope>
    <source>
        <strain evidence="15">SH1</strain>
    </source>
</reference>
<comment type="similarity">
    <text evidence="2 13">Belongs to the taffazin family.</text>
</comment>
<gene>
    <name evidence="15" type="ORF">BOKJ2_LOCUS7318</name>
</gene>
<evidence type="ECO:0000256" key="12">
    <source>
        <dbReference type="ARBA" id="ARBA00049543"/>
    </source>
</evidence>
<keyword evidence="5" id="KW-0999">Mitochondrion inner membrane</keyword>
<evidence type="ECO:0000256" key="5">
    <source>
        <dbReference type="ARBA" id="ARBA00022792"/>
    </source>
</evidence>
<dbReference type="PANTHER" id="PTHR12497">
    <property type="entry name" value="TAZ PROTEIN TAFAZZIN"/>
    <property type="match status" value="1"/>
</dbReference>
<organism evidence="15 16">
    <name type="scientific">Bursaphelenchus okinawaensis</name>
    <dbReference type="NCBI Taxonomy" id="465554"/>
    <lineage>
        <taxon>Eukaryota</taxon>
        <taxon>Metazoa</taxon>
        <taxon>Ecdysozoa</taxon>
        <taxon>Nematoda</taxon>
        <taxon>Chromadorea</taxon>
        <taxon>Rhabditida</taxon>
        <taxon>Tylenchina</taxon>
        <taxon>Tylenchomorpha</taxon>
        <taxon>Aphelenchoidea</taxon>
        <taxon>Aphelenchoididae</taxon>
        <taxon>Bursaphelenchus</taxon>
    </lineage>
</organism>
<comment type="subcellular location">
    <subcellularLocation>
        <location evidence="1">Mitochondrion inner membrane</location>
        <topology evidence="1">Peripheral membrane protein</topology>
        <orientation evidence="1">Intermembrane side</orientation>
    </subcellularLocation>
    <subcellularLocation>
        <location evidence="10">Mitochondrion outer membrane</location>
        <topology evidence="10">Peripheral membrane protein</topology>
        <orientation evidence="10">Intermembrane side</orientation>
    </subcellularLocation>
</comment>
<evidence type="ECO:0000256" key="13">
    <source>
        <dbReference type="RuleBase" id="RU365062"/>
    </source>
</evidence>
<dbReference type="GO" id="GO:0047184">
    <property type="term" value="F:1-acylglycerophosphocholine O-acyltransferase activity"/>
    <property type="evidence" value="ECO:0007669"/>
    <property type="project" value="TreeGrafter"/>
</dbReference>
<dbReference type="EMBL" id="CAJFDH010000004">
    <property type="protein sequence ID" value="CAD5218108.1"/>
    <property type="molecule type" value="Genomic_DNA"/>
</dbReference>
<accession>A0A811KRK8</accession>
<keyword evidence="9" id="KW-0012">Acyltransferase</keyword>
<evidence type="ECO:0000256" key="11">
    <source>
        <dbReference type="ARBA" id="ARBA00047906"/>
    </source>
</evidence>
<sequence length="229" mass="26380">MFPMLNKIEYKNRKLFLDALSDTSRPLITVANHRCNIDDPLLWTALTPSEFFKHIDRWRYILAAHNICFTKQWHTTMFSLGRCVPCVRGAGVFQAGVDECIDQMNNNAWIHVFPEGRVTQTPIRIKWGIGRMIEEPKVAPILLPMWVDGMSNVWPTSRPYYPKYGNKVTVTVGEPIDTTTIREEHKHKDELFRRKAIADYVQDKLFSLGGVTPHPRPIARSDDEPMSAT</sequence>
<evidence type="ECO:0000256" key="6">
    <source>
        <dbReference type="ARBA" id="ARBA00023098"/>
    </source>
</evidence>
<dbReference type="SUPFAM" id="SSF69593">
    <property type="entry name" value="Glycerol-3-phosphate (1)-acyltransferase"/>
    <property type="match status" value="1"/>
</dbReference>